<organism evidence="2 3">
    <name type="scientific">Absidia repens</name>
    <dbReference type="NCBI Taxonomy" id="90262"/>
    <lineage>
        <taxon>Eukaryota</taxon>
        <taxon>Fungi</taxon>
        <taxon>Fungi incertae sedis</taxon>
        <taxon>Mucoromycota</taxon>
        <taxon>Mucoromycotina</taxon>
        <taxon>Mucoromycetes</taxon>
        <taxon>Mucorales</taxon>
        <taxon>Cunninghamellaceae</taxon>
        <taxon>Absidia</taxon>
    </lineage>
</organism>
<evidence type="ECO:0000256" key="1">
    <source>
        <dbReference type="SAM" id="SignalP"/>
    </source>
</evidence>
<feature type="signal peptide" evidence="1">
    <location>
        <begin position="1"/>
        <end position="20"/>
    </location>
</feature>
<sequence>MNIKIIGAAFMVLVVYNVESVSLSSILTNPQVSFAWELGKGGHDEKEYNEDKDPGYKICMIGLLCTVSKISGEKVDTIDYIPQANSTPGPNGWGFITTNECYKHHDVDYV</sequence>
<dbReference type="EMBL" id="MCGE01000052">
    <property type="protein sequence ID" value="ORZ04243.1"/>
    <property type="molecule type" value="Genomic_DNA"/>
</dbReference>
<protein>
    <submittedName>
        <fullName evidence="2">Uncharacterized protein</fullName>
    </submittedName>
</protein>
<comment type="caution">
    <text evidence="2">The sequence shown here is derived from an EMBL/GenBank/DDBJ whole genome shotgun (WGS) entry which is preliminary data.</text>
</comment>
<gene>
    <name evidence="2" type="ORF">BCR42DRAFT_398738</name>
</gene>
<keyword evidence="3" id="KW-1185">Reference proteome</keyword>
<keyword evidence="1" id="KW-0732">Signal</keyword>
<proteinExistence type="predicted"/>
<reference evidence="2 3" key="1">
    <citation type="submission" date="2016-07" db="EMBL/GenBank/DDBJ databases">
        <title>Pervasive Adenine N6-methylation of Active Genes in Fungi.</title>
        <authorList>
            <consortium name="DOE Joint Genome Institute"/>
            <person name="Mondo S.J."/>
            <person name="Dannebaum R.O."/>
            <person name="Kuo R.C."/>
            <person name="Labutti K."/>
            <person name="Haridas S."/>
            <person name="Kuo A."/>
            <person name="Salamov A."/>
            <person name="Ahrendt S.R."/>
            <person name="Lipzen A."/>
            <person name="Sullivan W."/>
            <person name="Andreopoulos W.B."/>
            <person name="Clum A."/>
            <person name="Lindquist E."/>
            <person name="Daum C."/>
            <person name="Ramamoorthy G.K."/>
            <person name="Gryganskyi A."/>
            <person name="Culley D."/>
            <person name="Magnuson J.K."/>
            <person name="James T.Y."/>
            <person name="O'Malley M.A."/>
            <person name="Stajich J.E."/>
            <person name="Spatafora J.W."/>
            <person name="Visel A."/>
            <person name="Grigoriev I.V."/>
        </authorList>
    </citation>
    <scope>NUCLEOTIDE SEQUENCE [LARGE SCALE GENOMIC DNA]</scope>
    <source>
        <strain evidence="2 3">NRRL 1336</strain>
    </source>
</reference>
<evidence type="ECO:0000313" key="2">
    <source>
        <dbReference type="EMBL" id="ORZ04243.1"/>
    </source>
</evidence>
<dbReference type="OrthoDB" id="2225606at2759"/>
<feature type="chain" id="PRO_5013389900" evidence="1">
    <location>
        <begin position="21"/>
        <end position="110"/>
    </location>
</feature>
<dbReference type="Proteomes" id="UP000193560">
    <property type="component" value="Unassembled WGS sequence"/>
</dbReference>
<name>A0A1X2HWZ1_9FUNG</name>
<evidence type="ECO:0000313" key="3">
    <source>
        <dbReference type="Proteomes" id="UP000193560"/>
    </source>
</evidence>
<accession>A0A1X2HWZ1</accession>
<dbReference type="AlphaFoldDB" id="A0A1X2HWZ1"/>